<evidence type="ECO:0000256" key="10">
    <source>
        <dbReference type="SAM" id="Phobius"/>
    </source>
</evidence>
<evidence type="ECO:0000256" key="8">
    <source>
        <dbReference type="ARBA" id="ARBA00023186"/>
    </source>
</evidence>
<dbReference type="InterPro" id="IPR047196">
    <property type="entry name" value="YidC_ALB_C"/>
</dbReference>
<feature type="transmembrane region" description="Helical" evidence="10">
    <location>
        <begin position="209"/>
        <end position="234"/>
    </location>
</feature>
<gene>
    <name evidence="12" type="ORF">A3D26_00295</name>
</gene>
<evidence type="ECO:0000256" key="3">
    <source>
        <dbReference type="ARBA" id="ARBA00022475"/>
    </source>
</evidence>
<feature type="transmembrane region" description="Helical" evidence="10">
    <location>
        <begin position="150"/>
        <end position="174"/>
    </location>
</feature>
<keyword evidence="5" id="KW-0653">Protein transport</keyword>
<dbReference type="PANTHER" id="PTHR12428:SF65">
    <property type="entry name" value="CYTOCHROME C OXIDASE ASSEMBLY PROTEIN COX18, MITOCHONDRIAL"/>
    <property type="match status" value="1"/>
</dbReference>
<dbReference type="InterPro" id="IPR028055">
    <property type="entry name" value="YidC/Oxa/ALB_C"/>
</dbReference>
<dbReference type="NCBIfam" id="TIGR03592">
    <property type="entry name" value="yidC_oxa1_cterm"/>
    <property type="match status" value="1"/>
</dbReference>
<keyword evidence="3" id="KW-1003">Cell membrane</keyword>
<dbReference type="Pfam" id="PF02096">
    <property type="entry name" value="60KD_IMP"/>
    <property type="match status" value="1"/>
</dbReference>
<dbReference type="PANTHER" id="PTHR12428">
    <property type="entry name" value="OXA1"/>
    <property type="match status" value="1"/>
</dbReference>
<dbReference type="GO" id="GO:0051205">
    <property type="term" value="P:protein insertion into membrane"/>
    <property type="evidence" value="ECO:0007669"/>
    <property type="project" value="TreeGrafter"/>
</dbReference>
<keyword evidence="6 10" id="KW-1133">Transmembrane helix</keyword>
<evidence type="ECO:0000256" key="1">
    <source>
        <dbReference type="ARBA" id="ARBA00004651"/>
    </source>
</evidence>
<feature type="transmembrane region" description="Helical" evidence="10">
    <location>
        <begin position="92"/>
        <end position="113"/>
    </location>
</feature>
<evidence type="ECO:0000256" key="9">
    <source>
        <dbReference type="RuleBase" id="RU003945"/>
    </source>
</evidence>
<dbReference type="InterPro" id="IPR001708">
    <property type="entry name" value="YidC/ALB3/OXA1/COX18"/>
</dbReference>
<dbReference type="STRING" id="1797516.A3D26_00295"/>
<comment type="caution">
    <text evidence="12">The sequence shown here is derived from an EMBL/GenBank/DDBJ whole genome shotgun (WGS) entry which is preliminary data.</text>
</comment>
<evidence type="ECO:0000313" key="13">
    <source>
        <dbReference type="Proteomes" id="UP000178319"/>
    </source>
</evidence>
<organism evidence="12 13">
    <name type="scientific">Candidatus Blackburnbacteria bacterium RIFCSPHIGHO2_02_FULL_44_20</name>
    <dbReference type="NCBI Taxonomy" id="1797516"/>
    <lineage>
        <taxon>Bacteria</taxon>
        <taxon>Candidatus Blackburniibacteriota</taxon>
    </lineage>
</organism>
<evidence type="ECO:0000256" key="4">
    <source>
        <dbReference type="ARBA" id="ARBA00022692"/>
    </source>
</evidence>
<evidence type="ECO:0000256" key="2">
    <source>
        <dbReference type="ARBA" id="ARBA00022448"/>
    </source>
</evidence>
<comment type="similarity">
    <text evidence="9">Belongs to the OXA1/ALB3/YidC family.</text>
</comment>
<keyword evidence="4 9" id="KW-0812">Transmembrane</keyword>
<dbReference type="AlphaFoldDB" id="A0A1G1V553"/>
<reference evidence="12 13" key="1">
    <citation type="journal article" date="2016" name="Nat. Commun.">
        <title>Thousands of microbial genomes shed light on interconnected biogeochemical processes in an aquifer system.</title>
        <authorList>
            <person name="Anantharaman K."/>
            <person name="Brown C.T."/>
            <person name="Hug L.A."/>
            <person name="Sharon I."/>
            <person name="Castelle C.J."/>
            <person name="Probst A.J."/>
            <person name="Thomas B.C."/>
            <person name="Singh A."/>
            <person name="Wilkins M.J."/>
            <person name="Karaoz U."/>
            <person name="Brodie E.L."/>
            <person name="Williams K.H."/>
            <person name="Hubbard S.S."/>
            <person name="Banfield J.F."/>
        </authorList>
    </citation>
    <scope>NUCLEOTIDE SEQUENCE [LARGE SCALE GENOMIC DNA]</scope>
</reference>
<keyword evidence="7 10" id="KW-0472">Membrane</keyword>
<dbReference type="EMBL" id="MHBZ01000033">
    <property type="protein sequence ID" value="OGY10525.1"/>
    <property type="molecule type" value="Genomic_DNA"/>
</dbReference>
<evidence type="ECO:0000256" key="5">
    <source>
        <dbReference type="ARBA" id="ARBA00022927"/>
    </source>
</evidence>
<evidence type="ECO:0000259" key="11">
    <source>
        <dbReference type="Pfam" id="PF02096"/>
    </source>
</evidence>
<dbReference type="GO" id="GO:0015031">
    <property type="term" value="P:protein transport"/>
    <property type="evidence" value="ECO:0007669"/>
    <property type="project" value="UniProtKB-KW"/>
</dbReference>
<evidence type="ECO:0000313" key="12">
    <source>
        <dbReference type="EMBL" id="OGY10525.1"/>
    </source>
</evidence>
<sequence length="262" mass="29611">MQIIYQPLLNLIIVFYHLLFSNLGLAIIAFTVFMKLVLTPLTLPSMKMMQKIKDHNPELERIKKKYKDDKQKQLQAQTDFYKEKGINPASGCLPQIINFVILIALFNGFSTVFRTSDVTASLNQILYPSLRISGEVNKYFLGQDLTRPDVIAVSVVPFPLPGLFLVFVALLQFLSSKMMLPEVKKLEKVAKATTEVSDDMAVSMQKQMIYMFPLITLVVGLSFPLSIVLFWGALSLFQGVQQYFVSGWGGLAPYVRRLKLSS</sequence>
<accession>A0A1G1V553</accession>
<comment type="subcellular location">
    <subcellularLocation>
        <location evidence="1">Cell membrane</location>
        <topology evidence="1">Multi-pass membrane protein</topology>
    </subcellularLocation>
    <subcellularLocation>
        <location evidence="9">Membrane</location>
        <topology evidence="9">Multi-pass membrane protein</topology>
    </subcellularLocation>
</comment>
<evidence type="ECO:0000256" key="6">
    <source>
        <dbReference type="ARBA" id="ARBA00022989"/>
    </source>
</evidence>
<protein>
    <recommendedName>
        <fullName evidence="11">Membrane insertase YidC/Oxa/ALB C-terminal domain-containing protein</fullName>
    </recommendedName>
</protein>
<proteinExistence type="inferred from homology"/>
<dbReference type="CDD" id="cd20070">
    <property type="entry name" value="5TM_YidC_Alb3"/>
    <property type="match status" value="1"/>
</dbReference>
<name>A0A1G1V553_9BACT</name>
<keyword evidence="8" id="KW-0143">Chaperone</keyword>
<dbReference type="GO" id="GO:0032977">
    <property type="term" value="F:membrane insertase activity"/>
    <property type="evidence" value="ECO:0007669"/>
    <property type="project" value="InterPro"/>
</dbReference>
<dbReference type="Proteomes" id="UP000178319">
    <property type="component" value="Unassembled WGS sequence"/>
</dbReference>
<keyword evidence="2" id="KW-0813">Transport</keyword>
<evidence type="ECO:0000256" key="7">
    <source>
        <dbReference type="ARBA" id="ARBA00023136"/>
    </source>
</evidence>
<dbReference type="GO" id="GO:0005886">
    <property type="term" value="C:plasma membrane"/>
    <property type="evidence" value="ECO:0007669"/>
    <property type="project" value="UniProtKB-SubCell"/>
</dbReference>
<feature type="domain" description="Membrane insertase YidC/Oxa/ALB C-terminal" evidence="11">
    <location>
        <begin position="24"/>
        <end position="245"/>
    </location>
</feature>
<feature type="transmembrane region" description="Helical" evidence="10">
    <location>
        <begin position="12"/>
        <end position="38"/>
    </location>
</feature>